<dbReference type="Pfam" id="PF09816">
    <property type="entry name" value="EAF"/>
    <property type="match status" value="1"/>
</dbReference>
<sequence>MASTASPIAWLPPRGTHNITIGSSIRRSLSRPHASSSSHDGEQSLQPLRNDFVAMRYNLKPPAVANAAGSLVSQGSYGQKDSFQLDLNAETGERHSFTARSEAKKEVDCVLFYDPTTGVSLDFLPFFFLGNATSFRGGHAY</sequence>
<evidence type="ECO:0000313" key="3">
    <source>
        <dbReference type="EMBL" id="KIM19895.1"/>
    </source>
</evidence>
<reference evidence="5" key="2">
    <citation type="submission" date="2015-01" db="EMBL/GenBank/DDBJ databases">
        <title>Evolutionary Origins and Diversification of the Mycorrhizal Mutualists.</title>
        <authorList>
            <consortium name="DOE Joint Genome Institute"/>
            <consortium name="Mycorrhizal Genomics Consortium"/>
            <person name="Kohler A."/>
            <person name="Kuo A."/>
            <person name="Nagy L.G."/>
            <person name="Floudas D."/>
            <person name="Copeland A."/>
            <person name="Barry K.W."/>
            <person name="Cichocki N."/>
            <person name="Veneault-Fourrey C."/>
            <person name="LaButti K."/>
            <person name="Lindquist E.A."/>
            <person name="Lipzen A."/>
            <person name="Lundell T."/>
            <person name="Morin E."/>
            <person name="Murat C."/>
            <person name="Riley R."/>
            <person name="Ohm R."/>
            <person name="Sun H."/>
            <person name="Tunlid A."/>
            <person name="Henrissat B."/>
            <person name="Grigoriev I.V."/>
            <person name="Hibbett D.S."/>
            <person name="Martin F."/>
        </authorList>
    </citation>
    <scope>NUCLEOTIDE SEQUENCE [LARGE SCALE GENOMIC DNA]</scope>
    <source>
        <strain evidence="5">MAFF 305830</strain>
    </source>
</reference>
<reference evidence="4" key="3">
    <citation type="submission" date="2015-02" db="EMBL/GenBank/DDBJ databases">
        <title>Evolutionary Origins and Diversification of the Mycorrhizal Mutualists.</title>
        <authorList>
            <consortium name="DOE Joint Genome Institute"/>
            <consortium name="Mycorrhizal Genomics Consortium"/>
            <person name="Kohler A."/>
            <person name="Kuo A."/>
            <person name="Nagy L.G."/>
            <person name="Floudas D."/>
            <person name="Copeland A."/>
            <person name="Barry K.W."/>
            <person name="Cichocki N."/>
            <person name="Veneault-Fourrey C."/>
            <person name="LaButti K."/>
            <person name="Lindquist E.A."/>
            <person name="Lipzen A."/>
            <person name="Lundell T."/>
            <person name="Morin E."/>
            <person name="Murat C."/>
            <person name="Riley R."/>
            <person name="Ohm R."/>
            <person name="Sun H."/>
            <person name="Tunlid A."/>
            <person name="Henrissat B."/>
            <person name="Grigoriev I.V."/>
            <person name="Hibbett D.S."/>
            <person name="Martin F."/>
        </authorList>
    </citation>
    <scope>NUCLEOTIDE SEQUENCE</scope>
    <source>
        <strain evidence="4 5">MAFF 305830</strain>
    </source>
</reference>
<evidence type="ECO:0000259" key="2">
    <source>
        <dbReference type="Pfam" id="PF09816"/>
    </source>
</evidence>
<dbReference type="InterPro" id="IPR019194">
    <property type="entry name" value="Tscrpt_elong_fac_Eaf_N"/>
</dbReference>
<name>A0A0C3AYY4_SERVB</name>
<proteinExistence type="predicted"/>
<dbReference type="AlphaFoldDB" id="A0A0C3AYY4"/>
<feature type="domain" description="Transcription elongation factor Eaf N-terminal" evidence="2">
    <location>
        <begin position="17"/>
        <end position="118"/>
    </location>
</feature>
<dbReference type="HOGENOM" id="CLU_1826487_0_0_1"/>
<gene>
    <name evidence="3" type="ORF">M408DRAFT_170362</name>
    <name evidence="4" type="ORF">M408DRAFT_220844</name>
</gene>
<dbReference type="Proteomes" id="UP000054097">
    <property type="component" value="Unassembled WGS sequence"/>
</dbReference>
<reference evidence="4 5" key="1">
    <citation type="submission" date="2014-04" db="EMBL/GenBank/DDBJ databases">
        <authorList>
            <consortium name="DOE Joint Genome Institute"/>
            <person name="Kuo A."/>
            <person name="Zuccaro A."/>
            <person name="Kohler A."/>
            <person name="Nagy L.G."/>
            <person name="Floudas D."/>
            <person name="Copeland A."/>
            <person name="Barry K.W."/>
            <person name="Cichocki N."/>
            <person name="Veneault-Fourrey C."/>
            <person name="LaButti K."/>
            <person name="Lindquist E.A."/>
            <person name="Lipzen A."/>
            <person name="Lundell T."/>
            <person name="Morin E."/>
            <person name="Murat C."/>
            <person name="Sun H."/>
            <person name="Tunlid A."/>
            <person name="Henrissat B."/>
            <person name="Grigoriev I.V."/>
            <person name="Hibbett D.S."/>
            <person name="Martin F."/>
            <person name="Nordberg H.P."/>
            <person name="Cantor M.N."/>
            <person name="Hua S.X."/>
        </authorList>
    </citation>
    <scope>NUCLEOTIDE SEQUENCE [LARGE SCALE GENOMIC DNA]</scope>
    <source>
        <strain evidence="4 5">MAFF 305830</strain>
    </source>
</reference>
<accession>A0A0C3AYY4</accession>
<dbReference type="EMBL" id="KN824316">
    <property type="protein sequence ID" value="KIM25174.1"/>
    <property type="molecule type" value="Genomic_DNA"/>
</dbReference>
<protein>
    <recommendedName>
        <fullName evidence="2">Transcription elongation factor Eaf N-terminal domain-containing protein</fullName>
    </recommendedName>
</protein>
<organism evidence="4 5">
    <name type="scientific">Serendipita vermifera MAFF 305830</name>
    <dbReference type="NCBI Taxonomy" id="933852"/>
    <lineage>
        <taxon>Eukaryota</taxon>
        <taxon>Fungi</taxon>
        <taxon>Dikarya</taxon>
        <taxon>Basidiomycota</taxon>
        <taxon>Agaricomycotina</taxon>
        <taxon>Agaricomycetes</taxon>
        <taxon>Sebacinales</taxon>
        <taxon>Serendipitaceae</taxon>
        <taxon>Serendipita</taxon>
    </lineage>
</organism>
<feature type="region of interest" description="Disordered" evidence="1">
    <location>
        <begin position="26"/>
        <end position="45"/>
    </location>
</feature>
<keyword evidence="5" id="KW-1185">Reference proteome</keyword>
<dbReference type="EMBL" id="KN824514">
    <property type="protein sequence ID" value="KIM19895.1"/>
    <property type="molecule type" value="Genomic_DNA"/>
</dbReference>
<evidence type="ECO:0000313" key="5">
    <source>
        <dbReference type="Proteomes" id="UP000054097"/>
    </source>
</evidence>
<evidence type="ECO:0000256" key="1">
    <source>
        <dbReference type="SAM" id="MobiDB-lite"/>
    </source>
</evidence>
<evidence type="ECO:0000313" key="4">
    <source>
        <dbReference type="EMBL" id="KIM25174.1"/>
    </source>
</evidence>
<dbReference type="OrthoDB" id="125903at2759"/>
<dbReference type="STRING" id="933852.A0A0C3AYY4"/>